<dbReference type="HOGENOM" id="CLU_584621_0_0_1"/>
<dbReference type="EMBL" id="GG662358">
    <property type="protein sequence ID" value="EAS05559.3"/>
    <property type="molecule type" value="Genomic_DNA"/>
</dbReference>
<dbReference type="Proteomes" id="UP000009168">
    <property type="component" value="Unassembled WGS sequence"/>
</dbReference>
<evidence type="ECO:0000313" key="3">
    <source>
        <dbReference type="Proteomes" id="UP000009168"/>
    </source>
</evidence>
<organism evidence="2 3">
    <name type="scientific">Tetrahymena thermophila (strain SB210)</name>
    <dbReference type="NCBI Taxonomy" id="312017"/>
    <lineage>
        <taxon>Eukaryota</taxon>
        <taxon>Sar</taxon>
        <taxon>Alveolata</taxon>
        <taxon>Ciliophora</taxon>
        <taxon>Intramacronucleata</taxon>
        <taxon>Oligohymenophorea</taxon>
        <taxon>Hymenostomatida</taxon>
        <taxon>Tetrahymenina</taxon>
        <taxon>Tetrahymenidae</taxon>
        <taxon>Tetrahymena</taxon>
    </lineage>
</organism>
<reference evidence="3" key="1">
    <citation type="journal article" date="2006" name="PLoS Biol.">
        <title>Macronuclear genome sequence of the ciliate Tetrahymena thermophila, a model eukaryote.</title>
        <authorList>
            <person name="Eisen J.A."/>
            <person name="Coyne R.S."/>
            <person name="Wu M."/>
            <person name="Wu D."/>
            <person name="Thiagarajan M."/>
            <person name="Wortman J.R."/>
            <person name="Badger J.H."/>
            <person name="Ren Q."/>
            <person name="Amedeo P."/>
            <person name="Jones K.M."/>
            <person name="Tallon L.J."/>
            <person name="Delcher A.L."/>
            <person name="Salzberg S.L."/>
            <person name="Silva J.C."/>
            <person name="Haas B.J."/>
            <person name="Majoros W.H."/>
            <person name="Farzad M."/>
            <person name="Carlton J.M."/>
            <person name="Smith R.K. Jr."/>
            <person name="Garg J."/>
            <person name="Pearlman R.E."/>
            <person name="Karrer K.M."/>
            <person name="Sun L."/>
            <person name="Manning G."/>
            <person name="Elde N.C."/>
            <person name="Turkewitz A.P."/>
            <person name="Asai D.J."/>
            <person name="Wilkes D.E."/>
            <person name="Wang Y."/>
            <person name="Cai H."/>
            <person name="Collins K."/>
            <person name="Stewart B.A."/>
            <person name="Lee S.R."/>
            <person name="Wilamowska K."/>
            <person name="Weinberg Z."/>
            <person name="Ruzzo W.L."/>
            <person name="Wloga D."/>
            <person name="Gaertig J."/>
            <person name="Frankel J."/>
            <person name="Tsao C.-C."/>
            <person name="Gorovsky M.A."/>
            <person name="Keeling P.J."/>
            <person name="Waller R.F."/>
            <person name="Patron N.J."/>
            <person name="Cherry J.M."/>
            <person name="Stover N.A."/>
            <person name="Krieger C.J."/>
            <person name="del Toro C."/>
            <person name="Ryder H.F."/>
            <person name="Williamson S.C."/>
            <person name="Barbeau R.A."/>
            <person name="Hamilton E.P."/>
            <person name="Orias E."/>
        </authorList>
    </citation>
    <scope>NUCLEOTIDE SEQUENCE [LARGE SCALE GENOMIC DNA]</scope>
    <source>
        <strain evidence="3">SB210</strain>
    </source>
</reference>
<evidence type="ECO:0000313" key="2">
    <source>
        <dbReference type="EMBL" id="EAS05559.3"/>
    </source>
</evidence>
<dbReference type="InParanoid" id="Q24CQ0"/>
<protein>
    <submittedName>
        <fullName evidence="2">Uncharacterized protein</fullName>
    </submittedName>
</protein>
<dbReference type="GeneID" id="7840450"/>
<accession>Q24CQ0</accession>
<name>Q24CQ0_TETTS</name>
<dbReference type="RefSeq" id="XP_001025804.3">
    <property type="nucleotide sequence ID" value="XM_001025804.3"/>
</dbReference>
<dbReference type="AlphaFoldDB" id="Q24CQ0"/>
<dbReference type="KEGG" id="tet:TTHERM_01354280"/>
<keyword evidence="3" id="KW-1185">Reference proteome</keyword>
<gene>
    <name evidence="2" type="ORF">TTHERM_01354280</name>
</gene>
<sequence length="466" mass="54450">MTLDSIQNNIDLQIIQDTFKELSQILDKIGSQIKQIEKDSIQYKGSKNCITKFLQEISQKIEMMISQLNQEHSADQQSKNGQKDIQIDIKKERTLEQSQIKTLSSIDSKLNELGHGQKTPLCQSPQKLENIASPQKNSKLKQQKSVQFQYNFEAEEKESSKSNLNKIEKNLKQTKSILKKSKTQEFFANQISPDEDIQLSDTSMADTDYCELRNHELINNLIQSEQINSKNKENYFYSESVTKLSKSGKQELKIICMTQNFFYVFPQKINDDNFKKFLIKDINQIIIDVDEKQKCSMVIKNEFQLNLIISHRKEFVDYIFRVFKNYLNALQPKIQYKQAQSPQLNPQNKYSKSPIVTKSSISKNKNQYYKIFILNDHTNLLNNNQKSNGVLLINNDQIIIQLSENNNLEESHQVKYLKKDTEARILQFQSLDIPNKIFNIQLQSEYDFPLLGIHLEFFSKQQLTIK</sequence>
<keyword evidence="1" id="KW-0175">Coiled coil</keyword>
<proteinExistence type="predicted"/>
<feature type="coiled-coil region" evidence="1">
    <location>
        <begin position="150"/>
        <end position="184"/>
    </location>
</feature>
<evidence type="ECO:0000256" key="1">
    <source>
        <dbReference type="SAM" id="Coils"/>
    </source>
</evidence>